<sequence length="740" mass="79412">MSDVDQNTPRGWLRDENRVFLVTVVALTLATSSVLIWRGKRRLDEIDADDRERPSILRAALVTLKLSRLRSDVASNSAKGTVLNAPQRLETSNALDAKALKNSRSKERRRRGKDPLKDIAKSGKKLKELLRQEKRPAPFEDATFVSTDQLGIRAGSGSLSDAGRSATSQSVSDEVTPRLSPVPRDADSHSRSEQGTRAASRTVGNDSRSTSSTRASELESSPPSSDPSDSVIYESTRASPTAVREPSDSASLSSAVAGPSSAAGILLPSPLPTSQSSSWVEITTSPPRRRQGTSRTRVSNGPWDWDEQPSYHRDPPPRFLAANSNYGRSGPSPSPNSTPSLYPLPVLPSDSPGRGVSSPSPFSSPIPSRRTPTPRLPQTPPPNPLSSQTQIASLKGALEAAKMREEKNRLEAERLAKEYEMLRWRWGEDTGQWRRREAEVKGLSVFKQQYEADLLVPATKLHPIPQPESPDVRNAPESTASRWRIEPVFPSLTALPTLPSPQPPSNMAFSPVSPSMQFTYPYLPPYAMAQHPLAAFLPPPAHPNANVSAGREGKSSSSSGSRSPPGEVNGLRGRRRERSGEWIDFDQPQEDGEGEGGREEEDLGLSEEVADAILKRPESLRVKASTRGRVGAGAAREGGRGGRRREGTATVPAVGMGEDVRGFNAGDASGSGDRREAGIGGSTGLNGEDDGALAEAEVEVDVIELERYVTAGPEGEQHAGMSDDATEGLVDGGGVDQEGG</sequence>
<keyword evidence="2" id="KW-1133">Transmembrane helix</keyword>
<proteinExistence type="predicted"/>
<feature type="compositionally biased region" description="Low complexity" evidence="1">
    <location>
        <begin position="220"/>
        <end position="230"/>
    </location>
</feature>
<name>A0A4S4LV24_9AGAM</name>
<feature type="compositionally biased region" description="Pro residues" evidence="1">
    <location>
        <begin position="374"/>
        <end position="384"/>
    </location>
</feature>
<protein>
    <submittedName>
        <fullName evidence="3">Uncharacterized protein</fullName>
    </submittedName>
</protein>
<accession>A0A4S4LV24</accession>
<feature type="compositionally biased region" description="Basic and acidic residues" evidence="1">
    <location>
        <begin position="184"/>
        <end position="194"/>
    </location>
</feature>
<keyword evidence="2" id="KW-0472">Membrane</keyword>
<reference evidence="3 4" key="1">
    <citation type="submission" date="2019-02" db="EMBL/GenBank/DDBJ databases">
        <title>Genome sequencing of the rare red list fungi Bondarzewia mesenterica.</title>
        <authorList>
            <person name="Buettner E."/>
            <person name="Kellner H."/>
        </authorList>
    </citation>
    <scope>NUCLEOTIDE SEQUENCE [LARGE SCALE GENOMIC DNA]</scope>
    <source>
        <strain evidence="3 4">DSM 108281</strain>
    </source>
</reference>
<dbReference type="Proteomes" id="UP000310158">
    <property type="component" value="Unassembled WGS sequence"/>
</dbReference>
<feature type="compositionally biased region" description="Low complexity" evidence="1">
    <location>
        <begin position="543"/>
        <end position="571"/>
    </location>
</feature>
<evidence type="ECO:0000256" key="1">
    <source>
        <dbReference type="SAM" id="MobiDB-lite"/>
    </source>
</evidence>
<feature type="compositionally biased region" description="Basic and acidic residues" evidence="1">
    <location>
        <begin position="113"/>
        <end position="125"/>
    </location>
</feature>
<keyword evidence="4" id="KW-1185">Reference proteome</keyword>
<feature type="compositionally biased region" description="Polar residues" evidence="1">
    <location>
        <begin position="195"/>
        <end position="219"/>
    </location>
</feature>
<feature type="compositionally biased region" description="Low complexity" evidence="1">
    <location>
        <begin position="324"/>
        <end position="373"/>
    </location>
</feature>
<feature type="region of interest" description="Disordered" evidence="1">
    <location>
        <begin position="93"/>
        <end position="125"/>
    </location>
</feature>
<evidence type="ECO:0000313" key="3">
    <source>
        <dbReference type="EMBL" id="THH16302.1"/>
    </source>
</evidence>
<organism evidence="3 4">
    <name type="scientific">Bondarzewia mesenterica</name>
    <dbReference type="NCBI Taxonomy" id="1095465"/>
    <lineage>
        <taxon>Eukaryota</taxon>
        <taxon>Fungi</taxon>
        <taxon>Dikarya</taxon>
        <taxon>Basidiomycota</taxon>
        <taxon>Agaricomycotina</taxon>
        <taxon>Agaricomycetes</taxon>
        <taxon>Russulales</taxon>
        <taxon>Bondarzewiaceae</taxon>
        <taxon>Bondarzewia</taxon>
    </lineage>
</organism>
<gene>
    <name evidence="3" type="ORF">EW146_g4307</name>
</gene>
<feature type="region of interest" description="Disordered" evidence="1">
    <location>
        <begin position="155"/>
        <end position="395"/>
    </location>
</feature>
<keyword evidence="2" id="KW-0812">Transmembrane</keyword>
<feature type="compositionally biased region" description="Gly residues" evidence="1">
    <location>
        <begin position="730"/>
        <end position="740"/>
    </location>
</feature>
<dbReference type="EMBL" id="SGPL01000164">
    <property type="protein sequence ID" value="THH16302.1"/>
    <property type="molecule type" value="Genomic_DNA"/>
</dbReference>
<comment type="caution">
    <text evidence="3">The sequence shown here is derived from an EMBL/GenBank/DDBJ whole genome shotgun (WGS) entry which is preliminary data.</text>
</comment>
<feature type="region of interest" description="Disordered" evidence="1">
    <location>
        <begin position="711"/>
        <end position="740"/>
    </location>
</feature>
<feature type="compositionally biased region" description="Basic and acidic residues" evidence="1">
    <location>
        <begin position="637"/>
        <end position="647"/>
    </location>
</feature>
<feature type="region of interest" description="Disordered" evidence="1">
    <location>
        <begin position="535"/>
        <end position="693"/>
    </location>
</feature>
<feature type="transmembrane region" description="Helical" evidence="2">
    <location>
        <begin position="20"/>
        <end position="37"/>
    </location>
</feature>
<feature type="compositionally biased region" description="Acidic residues" evidence="1">
    <location>
        <begin position="583"/>
        <end position="610"/>
    </location>
</feature>
<dbReference type="OrthoDB" id="3071207at2759"/>
<feature type="region of interest" description="Disordered" evidence="1">
    <location>
        <begin position="461"/>
        <end position="483"/>
    </location>
</feature>
<feature type="compositionally biased region" description="Low complexity" evidence="1">
    <location>
        <begin position="249"/>
        <end position="278"/>
    </location>
</feature>
<feature type="compositionally biased region" description="Basic residues" evidence="1">
    <location>
        <begin position="101"/>
        <end position="112"/>
    </location>
</feature>
<evidence type="ECO:0000256" key="2">
    <source>
        <dbReference type="SAM" id="Phobius"/>
    </source>
</evidence>
<evidence type="ECO:0000313" key="4">
    <source>
        <dbReference type="Proteomes" id="UP000310158"/>
    </source>
</evidence>
<dbReference type="AlphaFoldDB" id="A0A4S4LV24"/>